<evidence type="ECO:0000313" key="1">
    <source>
        <dbReference type="EMBL" id="CAB4137154.1"/>
    </source>
</evidence>
<dbReference type="EMBL" id="LR796332">
    <property type="protein sequence ID" value="CAB4137154.1"/>
    <property type="molecule type" value="Genomic_DNA"/>
</dbReference>
<proteinExistence type="predicted"/>
<organism evidence="1">
    <name type="scientific">uncultured Caudovirales phage</name>
    <dbReference type="NCBI Taxonomy" id="2100421"/>
    <lineage>
        <taxon>Viruses</taxon>
        <taxon>Duplodnaviria</taxon>
        <taxon>Heunggongvirae</taxon>
        <taxon>Uroviricota</taxon>
        <taxon>Caudoviricetes</taxon>
        <taxon>Peduoviridae</taxon>
        <taxon>Maltschvirus</taxon>
        <taxon>Maltschvirus maltsch</taxon>
    </lineage>
</organism>
<accession>A0A6J5LRH8</accession>
<gene>
    <name evidence="1" type="ORF">UFOVP323_4</name>
</gene>
<name>A0A6J5LRH8_9CAUD</name>
<sequence length="90" mass="10698">MKVNLAKNIKSRLIEFLKVEIKKRNLQIPTVSIEDILLDDDSYADWLNSNWSVIKEYDMLIVRDFMTWSYLLDSEASTPIKIEYYFAESE</sequence>
<protein>
    <submittedName>
        <fullName evidence="1">Uncharacterized protein</fullName>
    </submittedName>
</protein>
<reference evidence="1" key="1">
    <citation type="submission" date="2020-04" db="EMBL/GenBank/DDBJ databases">
        <authorList>
            <person name="Chiriac C."/>
            <person name="Salcher M."/>
            <person name="Ghai R."/>
            <person name="Kavagutti S V."/>
        </authorList>
    </citation>
    <scope>NUCLEOTIDE SEQUENCE</scope>
</reference>